<dbReference type="Proteomes" id="UP000062160">
    <property type="component" value="Unassembled WGS sequence"/>
</dbReference>
<sequence length="44" mass="5136">MIKMKNELIILCGIENQRGSNMEAKKLLNLKIDNNLSKYDNRNN</sequence>
<keyword evidence="2" id="KW-1185">Reference proteome</keyword>
<evidence type="ECO:0000313" key="2">
    <source>
        <dbReference type="Proteomes" id="UP000062160"/>
    </source>
</evidence>
<dbReference type="AlphaFoldDB" id="A0A0U9HEI9"/>
<dbReference type="EMBL" id="DF977001">
    <property type="protein sequence ID" value="GAQ25082.1"/>
    <property type="molecule type" value="Genomic_DNA"/>
</dbReference>
<gene>
    <name evidence="1" type="ORF">TSYNT_7100</name>
</gene>
<organism evidence="1">
    <name type="scientific">Tepidanaerobacter syntrophicus</name>
    <dbReference type="NCBI Taxonomy" id="224999"/>
    <lineage>
        <taxon>Bacteria</taxon>
        <taxon>Bacillati</taxon>
        <taxon>Bacillota</taxon>
        <taxon>Clostridia</taxon>
        <taxon>Thermosediminibacterales</taxon>
        <taxon>Tepidanaerobacteraceae</taxon>
        <taxon>Tepidanaerobacter</taxon>
    </lineage>
</organism>
<reference evidence="1" key="1">
    <citation type="journal article" date="2016" name="Genome Announc.">
        <title>Draft Genome Sequence of the Syntrophic Lactate-Degrading Bacterium Tepidanaerobacter syntrophicus JLT.</title>
        <authorList>
            <person name="Matsuura N."/>
            <person name="Ohashi A."/>
            <person name="Tourlousse D.M."/>
            <person name="Sekiguchi Y."/>
        </authorList>
    </citation>
    <scope>NUCLEOTIDE SEQUENCE [LARGE SCALE GENOMIC DNA]</scope>
    <source>
        <strain evidence="1">JL</strain>
    </source>
</reference>
<proteinExistence type="predicted"/>
<dbReference type="STRING" id="224999.GCA_001485475_01097"/>
<name>A0A0U9HEI9_9FIRM</name>
<evidence type="ECO:0000313" key="1">
    <source>
        <dbReference type="EMBL" id="GAQ25082.1"/>
    </source>
</evidence>
<accession>A0A0U9HEI9</accession>
<protein>
    <submittedName>
        <fullName evidence="1">Uncharacterized protein</fullName>
    </submittedName>
</protein>